<sequence>TREERGLVQWSSSGSSTSTETSSYNFPLGMDAVRRIHWLRWFPICPTFTGFKVSDEALPPAGEEQGGGEEEVGDVPLPSTKADRKSISMASLTSSEEFLPQLPPGLQHTWPGQMPQKSQELNRIARSPFSA</sequence>
<evidence type="ECO:0000313" key="2">
    <source>
        <dbReference type="EMBL" id="MEQ2315947.1"/>
    </source>
</evidence>
<evidence type="ECO:0000256" key="1">
    <source>
        <dbReference type="SAM" id="MobiDB-lite"/>
    </source>
</evidence>
<protein>
    <submittedName>
        <fullName evidence="2">Uncharacterized protein</fullName>
    </submittedName>
</protein>
<keyword evidence="3" id="KW-1185">Reference proteome</keyword>
<feature type="non-terminal residue" evidence="2">
    <location>
        <position position="1"/>
    </location>
</feature>
<organism evidence="2 3">
    <name type="scientific">Ameca splendens</name>
    <dbReference type="NCBI Taxonomy" id="208324"/>
    <lineage>
        <taxon>Eukaryota</taxon>
        <taxon>Metazoa</taxon>
        <taxon>Chordata</taxon>
        <taxon>Craniata</taxon>
        <taxon>Vertebrata</taxon>
        <taxon>Euteleostomi</taxon>
        <taxon>Actinopterygii</taxon>
        <taxon>Neopterygii</taxon>
        <taxon>Teleostei</taxon>
        <taxon>Neoteleostei</taxon>
        <taxon>Acanthomorphata</taxon>
        <taxon>Ovalentaria</taxon>
        <taxon>Atherinomorphae</taxon>
        <taxon>Cyprinodontiformes</taxon>
        <taxon>Goodeidae</taxon>
        <taxon>Ameca</taxon>
    </lineage>
</organism>
<feature type="compositionally biased region" description="Low complexity" evidence="1">
    <location>
        <begin position="11"/>
        <end position="23"/>
    </location>
</feature>
<dbReference type="EMBL" id="JAHRIP010087589">
    <property type="protein sequence ID" value="MEQ2315947.1"/>
    <property type="molecule type" value="Genomic_DNA"/>
</dbReference>
<dbReference type="Proteomes" id="UP001469553">
    <property type="component" value="Unassembled WGS sequence"/>
</dbReference>
<gene>
    <name evidence="2" type="ORF">AMECASPLE_027653</name>
</gene>
<feature type="region of interest" description="Disordered" evidence="1">
    <location>
        <begin position="1"/>
        <end position="24"/>
    </location>
</feature>
<reference evidence="2 3" key="1">
    <citation type="submission" date="2021-06" db="EMBL/GenBank/DDBJ databases">
        <authorList>
            <person name="Palmer J.M."/>
        </authorList>
    </citation>
    <scope>NUCLEOTIDE SEQUENCE [LARGE SCALE GENOMIC DNA]</scope>
    <source>
        <strain evidence="2 3">AS_MEX2019</strain>
        <tissue evidence="2">Muscle</tissue>
    </source>
</reference>
<name>A0ABV1AD02_9TELE</name>
<evidence type="ECO:0000313" key="3">
    <source>
        <dbReference type="Proteomes" id="UP001469553"/>
    </source>
</evidence>
<comment type="caution">
    <text evidence="2">The sequence shown here is derived from an EMBL/GenBank/DDBJ whole genome shotgun (WGS) entry which is preliminary data.</text>
</comment>
<proteinExistence type="predicted"/>
<feature type="region of interest" description="Disordered" evidence="1">
    <location>
        <begin position="56"/>
        <end position="131"/>
    </location>
</feature>
<accession>A0ABV1AD02</accession>